<dbReference type="STRING" id="1424661.SAMN05216281_111101"/>
<organism evidence="1 2">
    <name type="scientific">Cryobacterium luteum</name>
    <dbReference type="NCBI Taxonomy" id="1424661"/>
    <lineage>
        <taxon>Bacteria</taxon>
        <taxon>Bacillati</taxon>
        <taxon>Actinomycetota</taxon>
        <taxon>Actinomycetes</taxon>
        <taxon>Micrococcales</taxon>
        <taxon>Microbacteriaceae</taxon>
        <taxon>Cryobacterium</taxon>
    </lineage>
</organism>
<evidence type="ECO:0008006" key="3">
    <source>
        <dbReference type="Google" id="ProtNLM"/>
    </source>
</evidence>
<evidence type="ECO:0000313" key="2">
    <source>
        <dbReference type="Proteomes" id="UP000297654"/>
    </source>
</evidence>
<reference evidence="1 2" key="1">
    <citation type="submission" date="2019-03" db="EMBL/GenBank/DDBJ databases">
        <title>Genomics of glacier-inhabiting Cryobacterium strains.</title>
        <authorList>
            <person name="Liu Q."/>
            <person name="Xin Y.-H."/>
        </authorList>
    </citation>
    <scope>NUCLEOTIDE SEQUENCE [LARGE SCALE GENOMIC DNA]</scope>
    <source>
        <strain evidence="1 2">Hh15</strain>
    </source>
</reference>
<dbReference type="OrthoDB" id="5120662at2"/>
<dbReference type="AlphaFoldDB" id="A0A1H8IIV4"/>
<sequence length="82" mass="9171">MSTLSAPRTARAGVPVVRGRSFILVRDGLWRIVDPDGAVIGYIECHPGGDGDRYSARRVVFATRTREVGVFWRFDDAVDCFR</sequence>
<proteinExistence type="predicted"/>
<protein>
    <recommendedName>
        <fullName evidence="3">DNA mismatch repair protein</fullName>
    </recommendedName>
</protein>
<keyword evidence="2" id="KW-1185">Reference proteome</keyword>
<dbReference type="EMBL" id="SOFF01000002">
    <property type="protein sequence ID" value="TFB95500.1"/>
    <property type="molecule type" value="Genomic_DNA"/>
</dbReference>
<gene>
    <name evidence="1" type="ORF">E3O10_00145</name>
</gene>
<dbReference type="RefSeq" id="WP_134360365.1">
    <property type="nucleotide sequence ID" value="NZ_FOCN01000011.1"/>
</dbReference>
<comment type="caution">
    <text evidence="1">The sequence shown here is derived from an EMBL/GenBank/DDBJ whole genome shotgun (WGS) entry which is preliminary data.</text>
</comment>
<accession>A0A1H8IIV4</accession>
<evidence type="ECO:0000313" key="1">
    <source>
        <dbReference type="EMBL" id="TFB95500.1"/>
    </source>
</evidence>
<dbReference type="Proteomes" id="UP000297654">
    <property type="component" value="Unassembled WGS sequence"/>
</dbReference>
<name>A0A1H8IIV4_9MICO</name>